<evidence type="ECO:0000259" key="5">
    <source>
        <dbReference type="PROSITE" id="PS00745"/>
    </source>
</evidence>
<dbReference type="PANTHER" id="PTHR43804">
    <property type="entry name" value="LD18447P"/>
    <property type="match status" value="1"/>
</dbReference>
<evidence type="ECO:0000256" key="3">
    <source>
        <dbReference type="ARBA" id="ARBA00022917"/>
    </source>
</evidence>
<dbReference type="Gene3D" id="3.30.70.1660">
    <property type="match status" value="1"/>
</dbReference>
<dbReference type="InterPro" id="IPR000352">
    <property type="entry name" value="Pep_chain_release_fac_I"/>
</dbReference>
<dbReference type="InterPro" id="IPR004373">
    <property type="entry name" value="RF-1"/>
</dbReference>
<sequence length="356" mass="39759">MLDRLLEIEAEYQALEESLGSQEVLSDQAKLRDASRRYKQQTPLVTCIREYQDVSGNAEAARELMADAKGAEREQLQAELETAQLRMAELEERLKILLLPTDPNDGKNLIVEIRGAEGGEEANLFAHDLFDMYSAWAVRNGWSIEVLSLDKSPMGGINQVTMLVKGDTAWTRLRFEGGPHRVQRVPVTEAQGRIHTSSATVMVMPEAEEVEVEIDEKDLNIDVYRASGPGGQGVNTTDSAVRITHIPSGLVVAMQDERSQLQNRLRAMTVLRSRLLKLREDEQAEKMSAERKAQVGKGGRGEKIRTYNFKENRVTDHRIGFTLYQLQDVLAGNVDPVVDALTAQFEIEQLAGAKND</sequence>
<dbReference type="GO" id="GO:0016149">
    <property type="term" value="F:translation release factor activity, codon specific"/>
    <property type="evidence" value="ECO:0007669"/>
    <property type="project" value="InterPro"/>
</dbReference>
<dbReference type="EMBL" id="CAFBOT010000057">
    <property type="protein sequence ID" value="CAB4986894.1"/>
    <property type="molecule type" value="Genomic_DNA"/>
</dbReference>
<evidence type="ECO:0000256" key="2">
    <source>
        <dbReference type="ARBA" id="ARBA00022481"/>
    </source>
</evidence>
<evidence type="ECO:0000256" key="1">
    <source>
        <dbReference type="ARBA" id="ARBA00010835"/>
    </source>
</evidence>
<proteinExistence type="inferred from homology"/>
<dbReference type="AlphaFoldDB" id="A0A6J6U731"/>
<name>A0A6J6U731_9ZZZZ</name>
<dbReference type="PANTHER" id="PTHR43804:SF7">
    <property type="entry name" value="LD18447P"/>
    <property type="match status" value="1"/>
</dbReference>
<evidence type="ECO:0000313" key="7">
    <source>
        <dbReference type="EMBL" id="CAB4754149.1"/>
    </source>
</evidence>
<evidence type="ECO:0000313" key="8">
    <source>
        <dbReference type="EMBL" id="CAB4986894.1"/>
    </source>
</evidence>
<accession>A0A6J6U731</accession>
<dbReference type="SUPFAM" id="SSF75620">
    <property type="entry name" value="Release factor"/>
    <property type="match status" value="1"/>
</dbReference>
<keyword evidence="4" id="KW-0175">Coiled coil</keyword>
<dbReference type="Pfam" id="PF03462">
    <property type="entry name" value="PCRF"/>
    <property type="match status" value="1"/>
</dbReference>
<keyword evidence="2" id="KW-0488">Methylation</keyword>
<gene>
    <name evidence="6" type="ORF">UFOPK2166_00052</name>
    <name evidence="7" type="ORF">UFOPK2872_00126</name>
    <name evidence="8" type="ORF">UFOPK4000_00463</name>
</gene>
<dbReference type="GO" id="GO:0005737">
    <property type="term" value="C:cytoplasm"/>
    <property type="evidence" value="ECO:0007669"/>
    <property type="project" value="UniProtKB-ARBA"/>
</dbReference>
<feature type="domain" description="Prokaryotic-type class I peptide chain release factors" evidence="5">
    <location>
        <begin position="225"/>
        <end position="241"/>
    </location>
</feature>
<protein>
    <submittedName>
        <fullName evidence="7">Unannotated protein</fullName>
    </submittedName>
</protein>
<comment type="similarity">
    <text evidence="1">Belongs to the prokaryotic/mitochondrial release factor family.</text>
</comment>
<dbReference type="Pfam" id="PF00472">
    <property type="entry name" value="RF-1"/>
    <property type="match status" value="1"/>
</dbReference>
<dbReference type="Gene3D" id="6.10.140.1950">
    <property type="match status" value="1"/>
</dbReference>
<dbReference type="NCBIfam" id="NF001859">
    <property type="entry name" value="PRK00591.1"/>
    <property type="match status" value="1"/>
</dbReference>
<dbReference type="HAMAP" id="MF_00093">
    <property type="entry name" value="Rel_fac_1"/>
    <property type="match status" value="1"/>
</dbReference>
<dbReference type="EMBL" id="CAEZZM010000006">
    <property type="protein sequence ID" value="CAB4754149.1"/>
    <property type="molecule type" value="Genomic_DNA"/>
</dbReference>
<dbReference type="NCBIfam" id="TIGR00019">
    <property type="entry name" value="prfA"/>
    <property type="match status" value="1"/>
</dbReference>
<dbReference type="PROSITE" id="PS00745">
    <property type="entry name" value="RF_PROK_I"/>
    <property type="match status" value="1"/>
</dbReference>
<dbReference type="FunFam" id="3.30.70.1660:FF:000002">
    <property type="entry name" value="Peptide chain release factor 1"/>
    <property type="match status" value="1"/>
</dbReference>
<dbReference type="InterPro" id="IPR005139">
    <property type="entry name" value="PCRF"/>
</dbReference>
<dbReference type="InterPro" id="IPR050057">
    <property type="entry name" value="Prokaryotic/Mito_RF"/>
</dbReference>
<evidence type="ECO:0000313" key="6">
    <source>
        <dbReference type="EMBL" id="CAB4639195.1"/>
    </source>
</evidence>
<feature type="coiled-coil region" evidence="4">
    <location>
        <begin position="61"/>
        <end position="93"/>
    </location>
</feature>
<keyword evidence="3" id="KW-0648">Protein biosynthesis</keyword>
<dbReference type="FunFam" id="3.30.160.20:FF:000004">
    <property type="entry name" value="Peptide chain release factor 1"/>
    <property type="match status" value="1"/>
</dbReference>
<organism evidence="7">
    <name type="scientific">freshwater metagenome</name>
    <dbReference type="NCBI Taxonomy" id="449393"/>
    <lineage>
        <taxon>unclassified sequences</taxon>
        <taxon>metagenomes</taxon>
        <taxon>ecological metagenomes</taxon>
    </lineage>
</organism>
<dbReference type="InterPro" id="IPR045853">
    <property type="entry name" value="Pep_chain_release_fac_I_sf"/>
</dbReference>
<dbReference type="Gene3D" id="3.30.160.20">
    <property type="match status" value="1"/>
</dbReference>
<evidence type="ECO:0000256" key="4">
    <source>
        <dbReference type="SAM" id="Coils"/>
    </source>
</evidence>
<reference evidence="7" key="1">
    <citation type="submission" date="2020-05" db="EMBL/GenBank/DDBJ databases">
        <authorList>
            <person name="Chiriac C."/>
            <person name="Salcher M."/>
            <person name="Ghai R."/>
            <person name="Kavagutti S V."/>
        </authorList>
    </citation>
    <scope>NUCLEOTIDE SEQUENCE</scope>
</reference>
<dbReference type="SMART" id="SM00937">
    <property type="entry name" value="PCRF"/>
    <property type="match status" value="1"/>
</dbReference>
<dbReference type="EMBL" id="CAEZWB010000003">
    <property type="protein sequence ID" value="CAB4639195.1"/>
    <property type="molecule type" value="Genomic_DNA"/>
</dbReference>